<accession>A0ABY5RCJ1</accession>
<proteinExistence type="predicted"/>
<sequence>MAKPFGYEIGAVKYIVMSVFFNTIPMYIFGGGVMSFFEAVTHTIGDGFVSGMAYYFLTKYLPPTSVSQVVVQIVMGAIVAGILWYVKTPRQTSRGTSW</sequence>
<evidence type="ECO:0008006" key="4">
    <source>
        <dbReference type="Google" id="ProtNLM"/>
    </source>
</evidence>
<gene>
    <name evidence="2" type="ORF">KU306_14405</name>
</gene>
<keyword evidence="1" id="KW-0472">Membrane</keyword>
<dbReference type="GeneID" id="74530122"/>
<keyword evidence="1" id="KW-1133">Transmembrane helix</keyword>
<dbReference type="RefSeq" id="WP_258302350.1">
    <property type="nucleotide sequence ID" value="NZ_CP078063.1"/>
</dbReference>
<protein>
    <recommendedName>
        <fullName evidence="4">ECF transporter S component</fullName>
    </recommendedName>
</protein>
<name>A0ABY5RCJ1_HALLR</name>
<evidence type="ECO:0000313" key="2">
    <source>
        <dbReference type="EMBL" id="UVE50081.1"/>
    </source>
</evidence>
<feature type="transmembrane region" description="Helical" evidence="1">
    <location>
        <begin position="12"/>
        <end position="29"/>
    </location>
</feature>
<organism evidence="2 3">
    <name type="scientific">Haloferax larsenii</name>
    <dbReference type="NCBI Taxonomy" id="302484"/>
    <lineage>
        <taxon>Archaea</taxon>
        <taxon>Methanobacteriati</taxon>
        <taxon>Methanobacteriota</taxon>
        <taxon>Stenosarchaea group</taxon>
        <taxon>Halobacteria</taxon>
        <taxon>Halobacteriales</taxon>
        <taxon>Haloferacaceae</taxon>
        <taxon>Haloferax</taxon>
    </lineage>
</organism>
<reference evidence="2" key="1">
    <citation type="submission" date="2021-07" db="EMBL/GenBank/DDBJ databases">
        <title>Studies on halocins as antimicrobial molecules from haloarchaea.</title>
        <authorList>
            <person name="Kumar S."/>
            <person name="Khare S.K."/>
        </authorList>
    </citation>
    <scope>NUCLEOTIDE SEQUENCE</scope>
    <source>
        <strain evidence="2">NCIM 5678</strain>
    </source>
</reference>
<feature type="transmembrane region" description="Helical" evidence="1">
    <location>
        <begin position="69"/>
        <end position="86"/>
    </location>
</feature>
<evidence type="ECO:0000256" key="1">
    <source>
        <dbReference type="SAM" id="Phobius"/>
    </source>
</evidence>
<evidence type="ECO:0000313" key="3">
    <source>
        <dbReference type="Proteomes" id="UP001058330"/>
    </source>
</evidence>
<keyword evidence="1" id="KW-0812">Transmembrane</keyword>
<dbReference type="EMBL" id="CP078063">
    <property type="protein sequence ID" value="UVE50081.1"/>
    <property type="molecule type" value="Genomic_DNA"/>
</dbReference>
<keyword evidence="3" id="KW-1185">Reference proteome</keyword>
<dbReference type="Proteomes" id="UP001058330">
    <property type="component" value="Chromosome"/>
</dbReference>